<proteinExistence type="predicted"/>
<keyword evidence="2" id="KW-0812">Transmembrane</keyword>
<sequence>MHLPLFFSLLCLLFSHSVYANVEKTIFLAPSSATIPSLDPTLDDLGLERLSPLNPVLRTNLNASFPTTEAPLGTDSWFFLENLNPGQRYEVRICWLASQPTSFTLSTHTLANTIETNSLFTPLTIFSAARLASLENPTRPNPIPRNPPSRLKDASSADPAPTTDSVLFLRIQSVADYFSADPVLMETVPPVLVDIILDPFLLNVFPKSLVPTACWVTVVAGLALVIARWVSAEFGRAISAEASADTKRGSKKER</sequence>
<dbReference type="GO" id="GO:0031501">
    <property type="term" value="C:mannosyltransferase complex"/>
    <property type="evidence" value="ECO:0007669"/>
    <property type="project" value="TreeGrafter"/>
</dbReference>
<dbReference type="InterPro" id="IPR019433">
    <property type="entry name" value="GPI_ManTrfase_II_coact_Pga1"/>
</dbReference>
<feature type="signal peptide" evidence="3">
    <location>
        <begin position="1"/>
        <end position="20"/>
    </location>
</feature>
<dbReference type="GO" id="GO:0006506">
    <property type="term" value="P:GPI anchor biosynthetic process"/>
    <property type="evidence" value="ECO:0007669"/>
    <property type="project" value="TreeGrafter"/>
</dbReference>
<protein>
    <submittedName>
        <fullName evidence="4">Uncharacterized protein</fullName>
    </submittedName>
</protein>
<feature type="region of interest" description="Disordered" evidence="1">
    <location>
        <begin position="136"/>
        <end position="159"/>
    </location>
</feature>
<dbReference type="GeneID" id="63748599"/>
<feature type="transmembrane region" description="Helical" evidence="2">
    <location>
        <begin position="209"/>
        <end position="230"/>
    </location>
</feature>
<accession>A0A1L9RXY9</accession>
<dbReference type="PANTHER" id="PTHR28022:SF1">
    <property type="entry name" value="GPI MANNOSYLTRANSFERASE 2 SUBUNIT PGA1"/>
    <property type="match status" value="1"/>
</dbReference>
<dbReference type="EMBL" id="KV878210">
    <property type="protein sequence ID" value="OJJ39820.1"/>
    <property type="molecule type" value="Genomic_DNA"/>
</dbReference>
<name>A0A1L9RXY9_ASPWE</name>
<feature type="chain" id="PRO_5013064071" evidence="3">
    <location>
        <begin position="21"/>
        <end position="254"/>
    </location>
</feature>
<keyword evidence="2" id="KW-1133">Transmembrane helix</keyword>
<dbReference type="GO" id="GO:0000030">
    <property type="term" value="F:mannosyltransferase activity"/>
    <property type="evidence" value="ECO:0007669"/>
    <property type="project" value="TreeGrafter"/>
</dbReference>
<evidence type="ECO:0000313" key="4">
    <source>
        <dbReference type="EMBL" id="OJJ39820.1"/>
    </source>
</evidence>
<keyword evidence="3" id="KW-0732">Signal</keyword>
<evidence type="ECO:0000256" key="2">
    <source>
        <dbReference type="SAM" id="Phobius"/>
    </source>
</evidence>
<reference evidence="5" key="1">
    <citation type="journal article" date="2017" name="Genome Biol.">
        <title>Comparative genomics reveals high biological diversity and specific adaptations in the industrially and medically important fungal genus Aspergillus.</title>
        <authorList>
            <person name="de Vries R.P."/>
            <person name="Riley R."/>
            <person name="Wiebenga A."/>
            <person name="Aguilar-Osorio G."/>
            <person name="Amillis S."/>
            <person name="Uchima C.A."/>
            <person name="Anderluh G."/>
            <person name="Asadollahi M."/>
            <person name="Askin M."/>
            <person name="Barry K."/>
            <person name="Battaglia E."/>
            <person name="Bayram O."/>
            <person name="Benocci T."/>
            <person name="Braus-Stromeyer S.A."/>
            <person name="Caldana C."/>
            <person name="Canovas D."/>
            <person name="Cerqueira G.C."/>
            <person name="Chen F."/>
            <person name="Chen W."/>
            <person name="Choi C."/>
            <person name="Clum A."/>
            <person name="Dos Santos R.A."/>
            <person name="Damasio A.R."/>
            <person name="Diallinas G."/>
            <person name="Emri T."/>
            <person name="Fekete E."/>
            <person name="Flipphi M."/>
            <person name="Freyberg S."/>
            <person name="Gallo A."/>
            <person name="Gournas C."/>
            <person name="Habgood R."/>
            <person name="Hainaut M."/>
            <person name="Harispe M.L."/>
            <person name="Henrissat B."/>
            <person name="Hilden K.S."/>
            <person name="Hope R."/>
            <person name="Hossain A."/>
            <person name="Karabika E."/>
            <person name="Karaffa L."/>
            <person name="Karanyi Z."/>
            <person name="Krasevec N."/>
            <person name="Kuo A."/>
            <person name="Kusch H."/>
            <person name="LaButti K."/>
            <person name="Lagendijk E.L."/>
            <person name="Lapidus A."/>
            <person name="Levasseur A."/>
            <person name="Lindquist E."/>
            <person name="Lipzen A."/>
            <person name="Logrieco A.F."/>
            <person name="MacCabe A."/>
            <person name="Maekelae M.R."/>
            <person name="Malavazi I."/>
            <person name="Melin P."/>
            <person name="Meyer V."/>
            <person name="Mielnichuk N."/>
            <person name="Miskei M."/>
            <person name="Molnar A.P."/>
            <person name="Mule G."/>
            <person name="Ngan C.Y."/>
            <person name="Orejas M."/>
            <person name="Orosz E."/>
            <person name="Ouedraogo J.P."/>
            <person name="Overkamp K.M."/>
            <person name="Park H.-S."/>
            <person name="Perrone G."/>
            <person name="Piumi F."/>
            <person name="Punt P.J."/>
            <person name="Ram A.F."/>
            <person name="Ramon A."/>
            <person name="Rauscher S."/>
            <person name="Record E."/>
            <person name="Riano-Pachon D.M."/>
            <person name="Robert V."/>
            <person name="Roehrig J."/>
            <person name="Ruller R."/>
            <person name="Salamov A."/>
            <person name="Salih N.S."/>
            <person name="Samson R.A."/>
            <person name="Sandor E."/>
            <person name="Sanguinetti M."/>
            <person name="Schuetze T."/>
            <person name="Sepcic K."/>
            <person name="Shelest E."/>
            <person name="Sherlock G."/>
            <person name="Sophianopoulou V."/>
            <person name="Squina F.M."/>
            <person name="Sun H."/>
            <person name="Susca A."/>
            <person name="Todd R.B."/>
            <person name="Tsang A."/>
            <person name="Unkles S.E."/>
            <person name="van de Wiele N."/>
            <person name="van Rossen-Uffink D."/>
            <person name="Oliveira J.V."/>
            <person name="Vesth T.C."/>
            <person name="Visser J."/>
            <person name="Yu J.-H."/>
            <person name="Zhou M."/>
            <person name="Andersen M.R."/>
            <person name="Archer D.B."/>
            <person name="Baker S.E."/>
            <person name="Benoit I."/>
            <person name="Brakhage A.A."/>
            <person name="Braus G.H."/>
            <person name="Fischer R."/>
            <person name="Frisvad J.C."/>
            <person name="Goldman G.H."/>
            <person name="Houbraken J."/>
            <person name="Oakley B."/>
            <person name="Pocsi I."/>
            <person name="Scazzocchio C."/>
            <person name="Seiboth B."/>
            <person name="vanKuyk P.A."/>
            <person name="Wortman J."/>
            <person name="Dyer P.S."/>
            <person name="Grigoriev I.V."/>
        </authorList>
    </citation>
    <scope>NUCLEOTIDE SEQUENCE [LARGE SCALE GENOMIC DNA]</scope>
    <source>
        <strain evidence="5">DTO 134E9</strain>
    </source>
</reference>
<dbReference type="OrthoDB" id="3360032at2759"/>
<dbReference type="Proteomes" id="UP000184383">
    <property type="component" value="Unassembled WGS sequence"/>
</dbReference>
<keyword evidence="2" id="KW-0472">Membrane</keyword>
<evidence type="ECO:0000313" key="5">
    <source>
        <dbReference type="Proteomes" id="UP000184383"/>
    </source>
</evidence>
<evidence type="ECO:0000256" key="1">
    <source>
        <dbReference type="SAM" id="MobiDB-lite"/>
    </source>
</evidence>
<dbReference type="VEuPathDB" id="FungiDB:ASPWEDRAFT_25616"/>
<gene>
    <name evidence="4" type="ORF">ASPWEDRAFT_25616</name>
</gene>
<dbReference type="AlphaFoldDB" id="A0A1L9RXY9"/>
<dbReference type="GO" id="GO:0005789">
    <property type="term" value="C:endoplasmic reticulum membrane"/>
    <property type="evidence" value="ECO:0007669"/>
    <property type="project" value="TreeGrafter"/>
</dbReference>
<dbReference type="PANTHER" id="PTHR28022">
    <property type="entry name" value="GPI MANNOSYLTRANSFERASE 2 SUBUNIT PGA1"/>
    <property type="match status" value="1"/>
</dbReference>
<evidence type="ECO:0000256" key="3">
    <source>
        <dbReference type="SAM" id="SignalP"/>
    </source>
</evidence>
<organism evidence="4 5">
    <name type="scientific">Aspergillus wentii DTO 134E9</name>
    <dbReference type="NCBI Taxonomy" id="1073089"/>
    <lineage>
        <taxon>Eukaryota</taxon>
        <taxon>Fungi</taxon>
        <taxon>Dikarya</taxon>
        <taxon>Ascomycota</taxon>
        <taxon>Pezizomycotina</taxon>
        <taxon>Eurotiomycetes</taxon>
        <taxon>Eurotiomycetidae</taxon>
        <taxon>Eurotiales</taxon>
        <taxon>Aspergillaceae</taxon>
        <taxon>Aspergillus</taxon>
        <taxon>Aspergillus subgen. Cremei</taxon>
    </lineage>
</organism>
<keyword evidence="5" id="KW-1185">Reference proteome</keyword>
<dbReference type="RefSeq" id="XP_040693496.1">
    <property type="nucleotide sequence ID" value="XM_040832751.1"/>
</dbReference>